<dbReference type="AlphaFoldDB" id="A0A926EBR8"/>
<accession>A0A926EBR8</accession>
<evidence type="ECO:0000313" key="4">
    <source>
        <dbReference type="Proteomes" id="UP000660861"/>
    </source>
</evidence>
<dbReference type="Proteomes" id="UP000660861">
    <property type="component" value="Unassembled WGS sequence"/>
</dbReference>
<feature type="transmembrane region" description="Helical" evidence="2">
    <location>
        <begin position="35"/>
        <end position="53"/>
    </location>
</feature>
<dbReference type="RefSeq" id="WP_262397248.1">
    <property type="nucleotide sequence ID" value="NZ_JACRTC010000002.1"/>
</dbReference>
<reference evidence="3" key="1">
    <citation type="submission" date="2020-08" db="EMBL/GenBank/DDBJ databases">
        <title>Genome public.</title>
        <authorList>
            <person name="Liu C."/>
            <person name="Sun Q."/>
        </authorList>
    </citation>
    <scope>NUCLEOTIDE SEQUENCE</scope>
    <source>
        <strain evidence="3">NSJ-54</strain>
    </source>
</reference>
<keyword evidence="4" id="KW-1185">Reference proteome</keyword>
<dbReference type="InterPro" id="IPR005642">
    <property type="entry name" value="LysO"/>
</dbReference>
<feature type="transmembrane region" description="Helical" evidence="2">
    <location>
        <begin position="6"/>
        <end position="23"/>
    </location>
</feature>
<name>A0A926EBR8_9FIRM</name>
<keyword evidence="2" id="KW-0812">Transmembrane</keyword>
<comment type="caution">
    <text evidence="3">The sequence shown here is derived from an EMBL/GenBank/DDBJ whole genome shotgun (WGS) entry which is preliminary data.</text>
</comment>
<dbReference type="EMBL" id="JACRTC010000002">
    <property type="protein sequence ID" value="MBC8570160.1"/>
    <property type="molecule type" value="Genomic_DNA"/>
</dbReference>
<dbReference type="Pfam" id="PF03956">
    <property type="entry name" value="Lys_export"/>
    <property type="match status" value="1"/>
</dbReference>
<gene>
    <name evidence="3" type="ORF">H8709_04880</name>
</gene>
<evidence type="ECO:0000256" key="1">
    <source>
        <dbReference type="SAM" id="MobiDB-lite"/>
    </source>
</evidence>
<feature type="transmembrane region" description="Helical" evidence="2">
    <location>
        <begin position="59"/>
        <end position="81"/>
    </location>
</feature>
<proteinExistence type="predicted"/>
<evidence type="ECO:0000256" key="2">
    <source>
        <dbReference type="SAM" id="Phobius"/>
    </source>
</evidence>
<feature type="region of interest" description="Disordered" evidence="1">
    <location>
        <begin position="109"/>
        <end position="131"/>
    </location>
</feature>
<dbReference type="GO" id="GO:0015661">
    <property type="term" value="F:L-lysine efflux transmembrane transporter activity"/>
    <property type="evidence" value="ECO:0007669"/>
    <property type="project" value="InterPro"/>
</dbReference>
<keyword evidence="2" id="KW-0472">Membrane</keyword>
<organism evidence="3 4">
    <name type="scientific">Zongyangia hominis</name>
    <dbReference type="NCBI Taxonomy" id="2763677"/>
    <lineage>
        <taxon>Bacteria</taxon>
        <taxon>Bacillati</taxon>
        <taxon>Bacillota</taxon>
        <taxon>Clostridia</taxon>
        <taxon>Eubacteriales</taxon>
        <taxon>Oscillospiraceae</taxon>
        <taxon>Zongyangia</taxon>
    </lineage>
</organism>
<sequence>MISTLIFMAIGMFIGAKLFPAKLQKYNSVLQQACVFLLIFSMGISLGNGPTFWEDLRTVGWESVVFALTTIAGSILFVWLLTRKLPRPGEAEDAVEEVMEAALAEGAKAASVKEDGGAEPDELTVGGREDA</sequence>
<keyword evidence="2" id="KW-1133">Transmembrane helix</keyword>
<evidence type="ECO:0000313" key="3">
    <source>
        <dbReference type="EMBL" id="MBC8570160.1"/>
    </source>
</evidence>
<protein>
    <submittedName>
        <fullName evidence="3">LysO family transporter</fullName>
    </submittedName>
</protein>